<feature type="domain" description="PKD" evidence="3">
    <location>
        <begin position="164"/>
        <end position="223"/>
    </location>
</feature>
<dbReference type="InterPro" id="IPR000601">
    <property type="entry name" value="PKD_dom"/>
</dbReference>
<feature type="chain" id="PRO_5045032509" evidence="2">
    <location>
        <begin position="30"/>
        <end position="1645"/>
    </location>
</feature>
<keyword evidence="6" id="KW-1185">Reference proteome</keyword>
<dbReference type="SUPFAM" id="SSF49299">
    <property type="entry name" value="PKD domain"/>
    <property type="match status" value="1"/>
</dbReference>
<evidence type="ECO:0000313" key="4">
    <source>
        <dbReference type="EMBL" id="MDN3708366.1"/>
    </source>
</evidence>
<dbReference type="Gene3D" id="2.60.40.10">
    <property type="entry name" value="Immunoglobulins"/>
    <property type="match status" value="2"/>
</dbReference>
<evidence type="ECO:0000313" key="6">
    <source>
        <dbReference type="Proteomes" id="UP001242368"/>
    </source>
</evidence>
<dbReference type="SMART" id="SM00089">
    <property type="entry name" value="PKD"/>
    <property type="match status" value="1"/>
</dbReference>
<dbReference type="RefSeq" id="WP_290364234.1">
    <property type="nucleotide sequence ID" value="NZ_JAUFQU010000001.1"/>
</dbReference>
<dbReference type="PROSITE" id="PS50093">
    <property type="entry name" value="PKD"/>
    <property type="match status" value="1"/>
</dbReference>
<reference evidence="4" key="3">
    <citation type="submission" date="2023-06" db="EMBL/GenBank/DDBJ databases">
        <authorList>
            <person name="Lucena T."/>
            <person name="Sun Q."/>
        </authorList>
    </citation>
    <scope>NUCLEOTIDE SEQUENCE</scope>
    <source>
        <strain evidence="4">CECT 7184</strain>
    </source>
</reference>
<feature type="signal peptide" evidence="2">
    <location>
        <begin position="1"/>
        <end position="29"/>
    </location>
</feature>
<dbReference type="InterPro" id="IPR026444">
    <property type="entry name" value="Secre_tail"/>
</dbReference>
<dbReference type="Pfam" id="PF18911">
    <property type="entry name" value="PKD_4"/>
    <property type="match status" value="1"/>
</dbReference>
<name>A0ABT8CX99_9FLAO</name>
<comment type="caution">
    <text evidence="4">The sequence shown here is derived from an EMBL/GenBank/DDBJ whole genome shotgun (WGS) entry which is preliminary data.</text>
</comment>
<dbReference type="InterPro" id="IPR013783">
    <property type="entry name" value="Ig-like_fold"/>
</dbReference>
<proteinExistence type="predicted"/>
<keyword evidence="1 2" id="KW-0732">Signal</keyword>
<dbReference type="Proteomes" id="UP001242368">
    <property type="component" value="Unassembled WGS sequence"/>
</dbReference>
<sequence>MSKKTTYYFFVKGLLTLFWLIAFQLTAMAQNPVKLHWNGEVGCRTYKADPKKGLAEGVDENECLRVCGGSETVYTLSGDNIATVTWAIGGGTYILSDNDLVATVNWGSQQSGNISLTVVLQDGSVQQRNYCVEILKSPTANFSVGNAEQQIRACLNTELYFQDLSVRNQGTDIVAYQWDFGDGNTSNAASPTHTYTSPGNYEVELRVWNECNCSSVIRKTIQVLNRPNIEISCPTVVCYNSLATYTVNDKNCSGEWKVDGGTIINNGGNYITVIWDNMDSMDYWNGVGYVSYRSNCTCPVWTTVKVPVVGSGIFNGDIMICGVGNQSRISLPEWPSTDYQWQILYEGNPTTGVEIVETDQRNEIIVKGLEVGTYYMQYTATNSLLGCSASGGTFIYVNEKFDIGGPELVCMGETHQFSASNKGGPHNWILTLDGQSLWPPVNNWLGNGGQTISVTFDQPGVYQLEYRPLGGCTVPKTIVVYPRPAAPSGKIKGPGEICVGVPYTYSYENEDPETDLIWEVSPAATIQGSKMGSEITVIFNNTASHYVRLKKRLKTSPYCESDPIILPVKRANVSAVITNDDGLTSFCSSSKTSFTATLTTSGVDHLEWSFEEEGAGNILSGKYTLNPTVSFNESSGNAPVYLVLSLKKCGTTTKVKYLINIQPTPVLLPLNMPAEICAQNPIGLSFQSSVYLNNGTLKWILSDGGTLTQTGVSGNTFTIPDELMFANVSDNIGGTVQVILTQPNGCNTTAMLLHDILIKPSPVVHITSQKSFAFCDAVFSETLTANLQSDLSNTTLQWYKEIPGGNDQLLTANAGTDNQQITITQAHGFGTYYVLATAANGCTNRDDAEFLQADCGNGGTNCGDYSEEVTITQTTLTSCNTIEVQAVFTGNPLSGSWLFNNKHLVLNSSVVNGNTVTATFTAKIAGKLQIAYTAKYGNAGNICAASGAALIEVPYLPDLRYKVICNANNNTYTVTVWNNSTYIGAEPDRQLSVGGNTAPLNQSPYTLELQPGTYDLSVVLSRADYPGMACVKTIPLVLENFPMGNIEVVPVEVCAENTVKLIPPVNNPEYQYRWSFGNTANTMISPEVNLPVNTNEVSLTITTPTGCVFSYSQEDIRVNKALYSGTVFGARTACEGTTVSLSYQPNVGGLPSGYQWMRENEVIPGATAQNFQPVISGSYWVVLYDANGCANYETPAVSMVFTKPPYARIDGLQRECIYTPFVLKATIENTQYQRRWLRNGTALNAWNTTAALERTFTENTPGTYVYTLEVRNPADPNCISIATHTVTVVNPPATPTLSYTILSCHPYRVELVANGPSAGVYNWSNGEQGQSIVVSEGGPYKVMYSEGATCFSYQEIAVPKNPEGFLWIFPSGCMSFCVREDNTILGPSPNAWFGNYAWVRNGAPVATGNNSFVPDYTAVLSGDYKLQLSNGPCEAVSKPLNVSTYECKGCEVIWKYEIIKRITEPYVSYDIYMEMTNPYPFEVSVTLSSLQHQGVFQSSSFVISPGTSKILNPLKFIPNAQFAPGDLQVGIAMSNPMRRFMCKSEKAMRFPNMEPAKESGTAKLALIPNPASETTLIQYEVNGYDTKEAVAIFVYDIKGIMRWTTKRAPLKGDFLLDVSGWVPGNYIVVIAVNGQTVTQQILVKK</sequence>
<evidence type="ECO:0000259" key="3">
    <source>
        <dbReference type="PROSITE" id="PS50093"/>
    </source>
</evidence>
<dbReference type="CDD" id="cd00146">
    <property type="entry name" value="PKD"/>
    <property type="match status" value="1"/>
</dbReference>
<dbReference type="EMBL" id="JAUFQU010000041">
    <property type="protein sequence ID" value="MDN3709541.1"/>
    <property type="molecule type" value="Genomic_DNA"/>
</dbReference>
<dbReference type="NCBIfam" id="TIGR04183">
    <property type="entry name" value="Por_Secre_tail"/>
    <property type="match status" value="1"/>
</dbReference>
<dbReference type="InterPro" id="IPR022409">
    <property type="entry name" value="PKD/Chitinase_dom"/>
</dbReference>
<dbReference type="InterPro" id="IPR035986">
    <property type="entry name" value="PKD_dom_sf"/>
</dbReference>
<evidence type="ECO:0000313" key="5">
    <source>
        <dbReference type="EMBL" id="MDN3709541.1"/>
    </source>
</evidence>
<accession>A0ABT8CX99</accession>
<reference evidence="4" key="1">
    <citation type="journal article" date="2014" name="Int. J. Syst. Evol. Microbiol.">
        <title>Complete genome of a new Firmicutes species belonging to the dominant human colonic microbiota ('Ruminococcus bicirculans') reveals two chromosomes and a selective capacity to utilize plant glucans.</title>
        <authorList>
            <consortium name="NISC Comparative Sequencing Program"/>
            <person name="Wegmann U."/>
            <person name="Louis P."/>
            <person name="Goesmann A."/>
            <person name="Henrissat B."/>
            <person name="Duncan S.H."/>
            <person name="Flint H.J."/>
        </authorList>
    </citation>
    <scope>NUCLEOTIDE SEQUENCE</scope>
    <source>
        <strain evidence="4">CECT 7184</strain>
    </source>
</reference>
<reference evidence="6" key="2">
    <citation type="journal article" date="2019" name="Int. J. Syst. Evol. Microbiol.">
        <title>The Global Catalogue of Microorganisms (GCM) 10K type strain sequencing project: providing services to taxonomists for standard genome sequencing and annotation.</title>
        <authorList>
            <consortium name="The Broad Institute Genomics Platform"/>
            <consortium name="The Broad Institute Genome Sequencing Center for Infectious Disease"/>
            <person name="Wu L."/>
            <person name="Ma J."/>
        </authorList>
    </citation>
    <scope>NUCLEOTIDE SEQUENCE [LARGE SCALE GENOMIC DNA]</scope>
    <source>
        <strain evidence="6">CECT 7184</strain>
    </source>
</reference>
<evidence type="ECO:0000256" key="1">
    <source>
        <dbReference type="ARBA" id="ARBA00022729"/>
    </source>
</evidence>
<protein>
    <submittedName>
        <fullName evidence="4">PKD domain-containing protein</fullName>
    </submittedName>
</protein>
<gene>
    <name evidence="4" type="ORF">QW060_14790</name>
    <name evidence="5" type="ORF">QW060_21440</name>
</gene>
<dbReference type="EMBL" id="JAUFQU010000001">
    <property type="protein sequence ID" value="MDN3708366.1"/>
    <property type="molecule type" value="Genomic_DNA"/>
</dbReference>
<evidence type="ECO:0000256" key="2">
    <source>
        <dbReference type="SAM" id="SignalP"/>
    </source>
</evidence>
<organism evidence="4 6">
    <name type="scientific">Paenimyroides ceti</name>
    <dbReference type="NCBI Taxonomy" id="395087"/>
    <lineage>
        <taxon>Bacteria</taxon>
        <taxon>Pseudomonadati</taxon>
        <taxon>Bacteroidota</taxon>
        <taxon>Flavobacteriia</taxon>
        <taxon>Flavobacteriales</taxon>
        <taxon>Flavobacteriaceae</taxon>
        <taxon>Paenimyroides</taxon>
    </lineage>
</organism>